<dbReference type="InterPro" id="IPR050531">
    <property type="entry name" value="SdhE_FAD_assembly_factor"/>
</dbReference>
<reference evidence="7" key="1">
    <citation type="submission" date="2017-04" db="EMBL/GenBank/DDBJ databases">
        <authorList>
            <person name="Varghese N."/>
            <person name="Submissions S."/>
        </authorList>
    </citation>
    <scope>NUCLEOTIDE SEQUENCE [LARGE SCALE GENOMIC DNA]</scope>
    <source>
        <strain evidence="7">DSM 22618</strain>
    </source>
</reference>
<evidence type="ECO:0000256" key="1">
    <source>
        <dbReference type="ARBA" id="ARBA00004496"/>
    </source>
</evidence>
<keyword evidence="5" id="KW-0143">Chaperone</keyword>
<keyword evidence="7" id="KW-1185">Reference proteome</keyword>
<proteinExistence type="inferred from homology"/>
<dbReference type="GO" id="GO:0005737">
    <property type="term" value="C:cytoplasm"/>
    <property type="evidence" value="ECO:0007669"/>
    <property type="project" value="UniProtKB-SubCell"/>
</dbReference>
<gene>
    <name evidence="6" type="ORF">SAMN02745746_01581</name>
</gene>
<evidence type="ECO:0000256" key="3">
    <source>
        <dbReference type="ARBA" id="ARBA00019418"/>
    </source>
</evidence>
<dbReference type="AlphaFoldDB" id="A0A1Y6BS11"/>
<dbReference type="InterPro" id="IPR005631">
    <property type="entry name" value="SDH"/>
</dbReference>
<dbReference type="Gene3D" id="1.10.150.250">
    <property type="entry name" value="Flavinator of succinate dehydrogenase"/>
    <property type="match status" value="1"/>
</dbReference>
<evidence type="ECO:0000256" key="5">
    <source>
        <dbReference type="ARBA" id="ARBA00023186"/>
    </source>
</evidence>
<dbReference type="EMBL" id="FXAG01000006">
    <property type="protein sequence ID" value="SMF14745.1"/>
    <property type="molecule type" value="Genomic_DNA"/>
</dbReference>
<evidence type="ECO:0000313" key="7">
    <source>
        <dbReference type="Proteomes" id="UP000192920"/>
    </source>
</evidence>
<comment type="subcellular location">
    <subcellularLocation>
        <location evidence="1">Cytoplasm</location>
    </subcellularLocation>
</comment>
<organism evidence="6 7">
    <name type="scientific">Pseudogulbenkiania subflava DSM 22618</name>
    <dbReference type="NCBI Taxonomy" id="1123014"/>
    <lineage>
        <taxon>Bacteria</taxon>
        <taxon>Pseudomonadati</taxon>
        <taxon>Pseudomonadota</taxon>
        <taxon>Betaproteobacteria</taxon>
        <taxon>Neisseriales</taxon>
        <taxon>Chromobacteriaceae</taxon>
        <taxon>Pseudogulbenkiania</taxon>
    </lineage>
</organism>
<dbReference type="SUPFAM" id="SSF109910">
    <property type="entry name" value="YgfY-like"/>
    <property type="match status" value="1"/>
</dbReference>
<evidence type="ECO:0000313" key="6">
    <source>
        <dbReference type="EMBL" id="SMF14745.1"/>
    </source>
</evidence>
<dbReference type="STRING" id="1123014.SAMN02745746_01581"/>
<keyword evidence="4" id="KW-0963">Cytoplasm</keyword>
<sequence>MTDFDPVELKRIRWHSRRGLLELDLVLERFLAQRFDSLSPAEMSAYKALLELPDNDFLDVVNGKTDLDDPAIMQIVEILRAI</sequence>
<dbReference type="Proteomes" id="UP000192920">
    <property type="component" value="Unassembled WGS sequence"/>
</dbReference>
<evidence type="ECO:0000256" key="2">
    <source>
        <dbReference type="ARBA" id="ARBA00008571"/>
    </source>
</evidence>
<dbReference type="InterPro" id="IPR036714">
    <property type="entry name" value="SDH_sf"/>
</dbReference>
<dbReference type="RefSeq" id="WP_014086287.1">
    <property type="nucleotide sequence ID" value="NZ_FXAG01000006.1"/>
</dbReference>
<dbReference type="PANTHER" id="PTHR39585">
    <property type="entry name" value="FAD ASSEMBLY FACTOR SDHE"/>
    <property type="match status" value="1"/>
</dbReference>
<protein>
    <recommendedName>
        <fullName evidence="3">FAD assembly factor SdhE</fullName>
    </recommendedName>
</protein>
<name>A0A1Y6BS11_9NEIS</name>
<dbReference type="PANTHER" id="PTHR39585:SF1">
    <property type="entry name" value="FAD ASSEMBLY FACTOR SDHE"/>
    <property type="match status" value="1"/>
</dbReference>
<comment type="similarity">
    <text evidence="2">Belongs to the SdhE FAD assembly factor family.</text>
</comment>
<accession>A0A1Y6BS11</accession>
<evidence type="ECO:0000256" key="4">
    <source>
        <dbReference type="ARBA" id="ARBA00022490"/>
    </source>
</evidence>
<dbReference type="Pfam" id="PF03937">
    <property type="entry name" value="Sdh5"/>
    <property type="match status" value="1"/>
</dbReference>